<dbReference type="InterPro" id="IPR048530">
    <property type="entry name" value="FAM171_N"/>
</dbReference>
<evidence type="ECO:0000313" key="2">
    <source>
        <dbReference type="EMBL" id="MEA5140080.1"/>
    </source>
</evidence>
<protein>
    <submittedName>
        <fullName evidence="2">Astroprincin family protein</fullName>
    </submittedName>
</protein>
<evidence type="ECO:0000259" key="1">
    <source>
        <dbReference type="Pfam" id="PF10577"/>
    </source>
</evidence>
<comment type="caution">
    <text evidence="2">The sequence shown here is derived from an EMBL/GenBank/DDBJ whole genome shotgun (WGS) entry which is preliminary data.</text>
</comment>
<gene>
    <name evidence="2" type="ORF">VB248_13090</name>
</gene>
<name>A0ABU5QB67_9BACT</name>
<organism evidence="2 3">
    <name type="scientific">Arcicella rigui</name>
    <dbReference type="NCBI Taxonomy" id="797020"/>
    <lineage>
        <taxon>Bacteria</taxon>
        <taxon>Pseudomonadati</taxon>
        <taxon>Bacteroidota</taxon>
        <taxon>Cytophagia</taxon>
        <taxon>Cytophagales</taxon>
        <taxon>Flectobacillaceae</taxon>
        <taxon>Arcicella</taxon>
    </lineage>
</organism>
<keyword evidence="3" id="KW-1185">Reference proteome</keyword>
<sequence length="398" mass="42572">MTTISQNIPLSGGTIQAPVGNGKAEAATITIASGTQVKDASGNVINTTSVSTQVVHFGSAQLESLLSFPGGFTPQNVNINGTNTAGSFVTAGFVAIDMQAGGKEVKSFTKPIEVKVGISDDFTNPDTNEKLKEGDTIPTWSYENSTGEWTREGEAKVTKDASGKLIATFTASHLSYWNLDYFYELGPKCGKYYTFVKTSSNVTSYQSGYHGYLYAGGQILNGGEFDVTNGAITYIRNPRRTSMQVKVFDMSKSPAPVVGQTSVFNPCTVETVPITLNLPAPPTPITVDVDFTAKCTNKQVNIKPSAWVTLLDPTAAWYSRYTGVYMYNGKATVTVKEGKEYVVSAWVAGKYYSGRATFGKTSSTLVTSGGTGLTGTTNYNTSTKRVKLVATYVTNSCK</sequence>
<proteinExistence type="predicted"/>
<dbReference type="EMBL" id="JAYFUM010000015">
    <property type="protein sequence ID" value="MEA5140080.1"/>
    <property type="molecule type" value="Genomic_DNA"/>
</dbReference>
<reference evidence="2 3" key="1">
    <citation type="submission" date="2023-12" db="EMBL/GenBank/DDBJ databases">
        <title>Novel species of the genus Arcicella isolated from rivers.</title>
        <authorList>
            <person name="Lu H."/>
        </authorList>
    </citation>
    <scope>NUCLEOTIDE SEQUENCE [LARGE SCALE GENOMIC DNA]</scope>
    <source>
        <strain evidence="2 3">KCTC 23307</strain>
    </source>
</reference>
<evidence type="ECO:0000313" key="3">
    <source>
        <dbReference type="Proteomes" id="UP001302949"/>
    </source>
</evidence>
<dbReference type="RefSeq" id="WP_323297238.1">
    <property type="nucleotide sequence ID" value="NZ_JAYFUM010000015.1"/>
</dbReference>
<accession>A0ABU5QB67</accession>
<dbReference type="Proteomes" id="UP001302949">
    <property type="component" value="Unassembled WGS sequence"/>
</dbReference>
<dbReference type="Pfam" id="PF10577">
    <property type="entry name" value="FAM171A1-2-B_N"/>
    <property type="match status" value="1"/>
</dbReference>
<feature type="domain" description="FAM171 N-terminal" evidence="1">
    <location>
        <begin position="63"/>
        <end position="177"/>
    </location>
</feature>